<dbReference type="PROSITE" id="PS00409">
    <property type="entry name" value="PROKAR_NTER_METHYL"/>
    <property type="match status" value="1"/>
</dbReference>
<organism evidence="5 6">
    <name type="scientific">Formosimonas limnophila</name>
    <dbReference type="NCBI Taxonomy" id="1384487"/>
    <lineage>
        <taxon>Bacteria</taxon>
        <taxon>Pseudomonadati</taxon>
        <taxon>Pseudomonadota</taxon>
        <taxon>Betaproteobacteria</taxon>
        <taxon>Burkholderiales</taxon>
        <taxon>Burkholderiaceae</taxon>
        <taxon>Formosimonas</taxon>
    </lineage>
</organism>
<reference evidence="5" key="1">
    <citation type="journal article" date="2014" name="Int. J. Syst. Evol. Microbiol.">
        <title>Complete genome sequence of Corynebacterium casei LMG S-19264T (=DSM 44701T), isolated from a smear-ripened cheese.</title>
        <authorList>
            <consortium name="US DOE Joint Genome Institute (JGI-PGF)"/>
            <person name="Walter F."/>
            <person name="Albersmeier A."/>
            <person name="Kalinowski J."/>
            <person name="Ruckert C."/>
        </authorList>
    </citation>
    <scope>NUCLEOTIDE SEQUENCE</scope>
    <source>
        <strain evidence="5">KCTC 32501</strain>
    </source>
</reference>
<dbReference type="GO" id="GO:0007155">
    <property type="term" value="P:cell adhesion"/>
    <property type="evidence" value="ECO:0007669"/>
    <property type="project" value="InterPro"/>
</dbReference>
<keyword evidence="3" id="KW-0281">Fimbrium</keyword>
<dbReference type="Proteomes" id="UP000614287">
    <property type="component" value="Unassembled WGS sequence"/>
</dbReference>
<dbReference type="InterPro" id="IPR045584">
    <property type="entry name" value="Pilin-like"/>
</dbReference>
<dbReference type="GO" id="GO:0044096">
    <property type="term" value="C:type IV pilus"/>
    <property type="evidence" value="ECO:0007669"/>
    <property type="project" value="TreeGrafter"/>
</dbReference>
<dbReference type="RefSeq" id="WP_229809766.1">
    <property type="nucleotide sequence ID" value="NZ_BMZG01000007.1"/>
</dbReference>
<gene>
    <name evidence="5" type="ORF">GCM10009007_14760</name>
</gene>
<sequence>MYFLRKVGYNRRVIRIYTQGVAKMNVCDFLSKLLKVRKSSAVASQAGFTLLEMLVVIAVVGVLAAIAVPRFQNSLQKAQFVEVVNAAGPYKAAVELCRQKTGSYTDCDEATNGVPPKTTNDTTTTKSNVKSVSVADGVITVTAADKFKSAGKTEDMTYVQKPADSGSAISWSVSGECVAAALCDN</sequence>
<evidence type="ECO:0000256" key="1">
    <source>
        <dbReference type="ARBA" id="ARBA00005233"/>
    </source>
</evidence>
<evidence type="ECO:0000313" key="6">
    <source>
        <dbReference type="Proteomes" id="UP000614287"/>
    </source>
</evidence>
<dbReference type="InterPro" id="IPR012902">
    <property type="entry name" value="N_methyl_site"/>
</dbReference>
<keyword evidence="4" id="KW-0472">Membrane</keyword>
<name>A0A8J3CLQ0_9BURK</name>
<keyword evidence="4" id="KW-0812">Transmembrane</keyword>
<dbReference type="Gene3D" id="3.30.700.10">
    <property type="entry name" value="Glycoprotein, Type 4 Pilin"/>
    <property type="match status" value="1"/>
</dbReference>
<dbReference type="PANTHER" id="PTHR30093:SF34">
    <property type="entry name" value="PREPILIN PEPTIDASE-DEPENDENT PROTEIN D"/>
    <property type="match status" value="1"/>
</dbReference>
<protein>
    <recommendedName>
        <fullName evidence="7">Prepilin-type N-terminal cleavage/methylation domain-containing protein</fullName>
    </recommendedName>
</protein>
<dbReference type="GO" id="GO:0043107">
    <property type="term" value="P:type IV pilus-dependent motility"/>
    <property type="evidence" value="ECO:0007669"/>
    <property type="project" value="TreeGrafter"/>
</dbReference>
<keyword evidence="2" id="KW-0488">Methylation</keyword>
<dbReference type="AlphaFoldDB" id="A0A8J3CLQ0"/>
<evidence type="ECO:0000256" key="2">
    <source>
        <dbReference type="ARBA" id="ARBA00022481"/>
    </source>
</evidence>
<evidence type="ECO:0000256" key="3">
    <source>
        <dbReference type="RuleBase" id="RU000389"/>
    </source>
</evidence>
<dbReference type="InterPro" id="IPR001082">
    <property type="entry name" value="Pilin"/>
</dbReference>
<dbReference type="EMBL" id="BMZG01000007">
    <property type="protein sequence ID" value="GHA74735.1"/>
    <property type="molecule type" value="Genomic_DNA"/>
</dbReference>
<feature type="transmembrane region" description="Helical" evidence="4">
    <location>
        <begin position="46"/>
        <end position="68"/>
    </location>
</feature>
<dbReference type="PANTHER" id="PTHR30093">
    <property type="entry name" value="GENERAL SECRETION PATHWAY PROTEIN G"/>
    <property type="match status" value="1"/>
</dbReference>
<evidence type="ECO:0000256" key="4">
    <source>
        <dbReference type="SAM" id="Phobius"/>
    </source>
</evidence>
<dbReference type="SUPFAM" id="SSF54523">
    <property type="entry name" value="Pili subunits"/>
    <property type="match status" value="1"/>
</dbReference>
<comment type="caution">
    <text evidence="5">The sequence shown here is derived from an EMBL/GenBank/DDBJ whole genome shotgun (WGS) entry which is preliminary data.</text>
</comment>
<reference evidence="5" key="2">
    <citation type="submission" date="2020-09" db="EMBL/GenBank/DDBJ databases">
        <authorList>
            <person name="Sun Q."/>
            <person name="Kim S."/>
        </authorList>
    </citation>
    <scope>NUCLEOTIDE SEQUENCE</scope>
    <source>
        <strain evidence="5">KCTC 32501</strain>
    </source>
</reference>
<dbReference type="Pfam" id="PF07963">
    <property type="entry name" value="N_methyl"/>
    <property type="match status" value="1"/>
</dbReference>
<accession>A0A8J3CLQ0</accession>
<evidence type="ECO:0008006" key="7">
    <source>
        <dbReference type="Google" id="ProtNLM"/>
    </source>
</evidence>
<dbReference type="NCBIfam" id="TIGR02532">
    <property type="entry name" value="IV_pilin_GFxxxE"/>
    <property type="match status" value="1"/>
</dbReference>
<keyword evidence="4" id="KW-1133">Transmembrane helix</keyword>
<proteinExistence type="inferred from homology"/>
<dbReference type="Pfam" id="PF00114">
    <property type="entry name" value="Pilin"/>
    <property type="match status" value="1"/>
</dbReference>
<comment type="similarity">
    <text evidence="1 3">Belongs to the N-Me-Phe pilin family.</text>
</comment>
<evidence type="ECO:0000313" key="5">
    <source>
        <dbReference type="EMBL" id="GHA74735.1"/>
    </source>
</evidence>
<keyword evidence="6" id="KW-1185">Reference proteome</keyword>